<protein>
    <submittedName>
        <fullName evidence="1">Uncharacterized protein</fullName>
    </submittedName>
</protein>
<keyword evidence="2" id="KW-1185">Reference proteome</keyword>
<name>A0A4Y7PYB9_9AGAM</name>
<dbReference type="VEuPathDB" id="FungiDB:BD410DRAFT_369641"/>
<gene>
    <name evidence="1" type="ORF">BD410DRAFT_369641</name>
</gene>
<dbReference type="EMBL" id="ML170188">
    <property type="protein sequence ID" value="TDL20394.1"/>
    <property type="molecule type" value="Genomic_DNA"/>
</dbReference>
<evidence type="ECO:0000313" key="1">
    <source>
        <dbReference type="EMBL" id="TDL20394.1"/>
    </source>
</evidence>
<dbReference type="AlphaFoldDB" id="A0A4Y7PYB9"/>
<reference evidence="1 2" key="1">
    <citation type="submission" date="2018-06" db="EMBL/GenBank/DDBJ databases">
        <title>A transcriptomic atlas of mushroom development highlights an independent origin of complex multicellularity.</title>
        <authorList>
            <consortium name="DOE Joint Genome Institute"/>
            <person name="Krizsan K."/>
            <person name="Almasi E."/>
            <person name="Merenyi Z."/>
            <person name="Sahu N."/>
            <person name="Viragh M."/>
            <person name="Koszo T."/>
            <person name="Mondo S."/>
            <person name="Kiss B."/>
            <person name="Balint B."/>
            <person name="Kues U."/>
            <person name="Barry K."/>
            <person name="Hegedus J.C."/>
            <person name="Henrissat B."/>
            <person name="Johnson J."/>
            <person name="Lipzen A."/>
            <person name="Ohm R."/>
            <person name="Nagy I."/>
            <person name="Pangilinan J."/>
            <person name="Yan J."/>
            <person name="Xiong Y."/>
            <person name="Grigoriev I.V."/>
            <person name="Hibbett D.S."/>
            <person name="Nagy L.G."/>
        </authorList>
    </citation>
    <scope>NUCLEOTIDE SEQUENCE [LARGE SCALE GENOMIC DNA]</scope>
    <source>
        <strain evidence="1 2">SZMC22713</strain>
    </source>
</reference>
<dbReference type="OrthoDB" id="409725at2759"/>
<sequence>MLFECQSFRVYHHREQHMYHFVRLCHRHCFRHFDQRFFFVVQNSQSHFSRCEMVNRSHRQQPSAPAGPIRTWTVALNLHGPNSLGTITEVEGAIRKPVELAELQQSLFRFLVIELSLVVGVDMSSAEFSFTCSAHPGDSECNDAVFWFSC</sequence>
<accession>A0A4Y7PYB9</accession>
<evidence type="ECO:0000313" key="2">
    <source>
        <dbReference type="Proteomes" id="UP000294933"/>
    </source>
</evidence>
<organism evidence="1 2">
    <name type="scientific">Rickenella mellea</name>
    <dbReference type="NCBI Taxonomy" id="50990"/>
    <lineage>
        <taxon>Eukaryota</taxon>
        <taxon>Fungi</taxon>
        <taxon>Dikarya</taxon>
        <taxon>Basidiomycota</taxon>
        <taxon>Agaricomycotina</taxon>
        <taxon>Agaricomycetes</taxon>
        <taxon>Hymenochaetales</taxon>
        <taxon>Rickenellaceae</taxon>
        <taxon>Rickenella</taxon>
    </lineage>
</organism>
<dbReference type="Proteomes" id="UP000294933">
    <property type="component" value="Unassembled WGS sequence"/>
</dbReference>
<proteinExistence type="predicted"/>